<evidence type="ECO:0000313" key="7">
    <source>
        <dbReference type="EMBL" id="HJC43572.1"/>
    </source>
</evidence>
<dbReference type="GO" id="GO:0009247">
    <property type="term" value="P:glycolipid biosynthetic process"/>
    <property type="evidence" value="ECO:0007669"/>
    <property type="project" value="InterPro"/>
</dbReference>
<protein>
    <submittedName>
        <fullName evidence="7">Glycosyltransferase</fullName>
        <ecNumber evidence="7">2.4.-.-</ecNumber>
    </submittedName>
</protein>
<reference evidence="7" key="1">
    <citation type="journal article" date="2021" name="PeerJ">
        <title>Extensive microbial diversity within the chicken gut microbiome revealed by metagenomics and culture.</title>
        <authorList>
            <person name="Gilroy R."/>
            <person name="Ravi A."/>
            <person name="Getino M."/>
            <person name="Pursley I."/>
            <person name="Horton D.L."/>
            <person name="Alikhan N.F."/>
            <person name="Baker D."/>
            <person name="Gharbi K."/>
            <person name="Hall N."/>
            <person name="Watson M."/>
            <person name="Adriaenssens E.M."/>
            <person name="Foster-Nyarko E."/>
            <person name="Jarju S."/>
            <person name="Secka A."/>
            <person name="Antonio M."/>
            <person name="Oren A."/>
            <person name="Chaudhuri R.R."/>
            <person name="La Ragione R."/>
            <person name="Hildebrand F."/>
            <person name="Pallen M.J."/>
        </authorList>
    </citation>
    <scope>NUCLEOTIDE SEQUENCE</scope>
    <source>
        <strain evidence="7">CHK165-2605</strain>
    </source>
</reference>
<evidence type="ECO:0000256" key="1">
    <source>
        <dbReference type="ARBA" id="ARBA00004370"/>
    </source>
</evidence>
<dbReference type="Gene3D" id="3.40.50.2000">
    <property type="entry name" value="Glycogen Phosphorylase B"/>
    <property type="match status" value="1"/>
</dbReference>
<evidence type="ECO:0000259" key="6">
    <source>
        <dbReference type="Pfam" id="PF06925"/>
    </source>
</evidence>
<dbReference type="Pfam" id="PF06925">
    <property type="entry name" value="MGDG_synth"/>
    <property type="match status" value="1"/>
</dbReference>
<accession>A0A9D2T216</accession>
<dbReference type="EMBL" id="DWWI01000169">
    <property type="protein sequence ID" value="HJC43572.1"/>
    <property type="molecule type" value="Genomic_DNA"/>
</dbReference>
<sequence length="385" mass="42182">MDALILSCGTGGGHNAAASAIVEELTSRGHRAVMLNPYMLHSRRLAEKIDSLYIKAAQKAPTAFGAVYSAGQLYRRLPFRSPVYFVNYSMVPLMEEYLTRKHFDIIITTHLFPAEILTCMKKKGIHIPKTIFIATDYTCIPFTEETECDAYIIPSDKLKAVFTARGLPGEKLYPLGIPVSRSFSQKEDRQAACKRLGLDPDKRYVLAAGGSMGGGKVKKIIQTLADEIAGRKDTKLIVICGSNKRMYDELVRKALPGVKVIGFTSDMAEYMKAADLFVTKPGGLSSTEAAVCGIPMIHVAPIPGCETYNARFFSGCGMSRFCHTSKRELAEALKILDSKTECDTMVRNQRKIIRPDSAGRISDFAEKMAAAAASVTVNVLRSVSI</sequence>
<evidence type="ECO:0000256" key="2">
    <source>
        <dbReference type="ARBA" id="ARBA00006962"/>
    </source>
</evidence>
<dbReference type="SUPFAM" id="SSF53756">
    <property type="entry name" value="UDP-Glycosyltransferase/glycogen phosphorylase"/>
    <property type="match status" value="1"/>
</dbReference>
<dbReference type="InterPro" id="IPR009695">
    <property type="entry name" value="Diacylglyc_glucosyltr_N"/>
</dbReference>
<evidence type="ECO:0000256" key="3">
    <source>
        <dbReference type="ARBA" id="ARBA00022676"/>
    </source>
</evidence>
<dbReference type="AlphaFoldDB" id="A0A9D2T216"/>
<dbReference type="Pfam" id="PF04101">
    <property type="entry name" value="Glyco_tran_28_C"/>
    <property type="match status" value="1"/>
</dbReference>
<dbReference type="PANTHER" id="PTHR43025">
    <property type="entry name" value="MONOGALACTOSYLDIACYLGLYCEROL SYNTHASE"/>
    <property type="match status" value="1"/>
</dbReference>
<keyword evidence="4 7" id="KW-0808">Transferase</keyword>
<feature type="domain" description="Glycosyl transferase family 28 C-terminal" evidence="5">
    <location>
        <begin position="205"/>
        <end position="336"/>
    </location>
</feature>
<organism evidence="7 8">
    <name type="scientific">Candidatus Mediterraneibacter gallistercoris</name>
    <dbReference type="NCBI Taxonomy" id="2838671"/>
    <lineage>
        <taxon>Bacteria</taxon>
        <taxon>Bacillati</taxon>
        <taxon>Bacillota</taxon>
        <taxon>Clostridia</taxon>
        <taxon>Lachnospirales</taxon>
        <taxon>Lachnospiraceae</taxon>
        <taxon>Mediterraneibacter</taxon>
    </lineage>
</organism>
<dbReference type="PANTHER" id="PTHR43025:SF3">
    <property type="entry name" value="MONOGALACTOSYLDIACYLGLYCEROL SYNTHASE 1, CHLOROPLASTIC"/>
    <property type="match status" value="1"/>
</dbReference>
<comment type="subcellular location">
    <subcellularLocation>
        <location evidence="1">Membrane</location>
    </subcellularLocation>
</comment>
<proteinExistence type="inferred from homology"/>
<gene>
    <name evidence="7" type="ORF">H9756_07835</name>
</gene>
<dbReference type="GO" id="GO:0016020">
    <property type="term" value="C:membrane"/>
    <property type="evidence" value="ECO:0007669"/>
    <property type="project" value="UniProtKB-SubCell"/>
</dbReference>
<dbReference type="GO" id="GO:0016758">
    <property type="term" value="F:hexosyltransferase activity"/>
    <property type="evidence" value="ECO:0007669"/>
    <property type="project" value="InterPro"/>
</dbReference>
<dbReference type="EC" id="2.4.-.-" evidence="7"/>
<feature type="domain" description="Diacylglycerol glucosyltransferase N-terminal" evidence="6">
    <location>
        <begin position="14"/>
        <end position="179"/>
    </location>
</feature>
<evidence type="ECO:0000256" key="4">
    <source>
        <dbReference type="ARBA" id="ARBA00022679"/>
    </source>
</evidence>
<dbReference type="InterPro" id="IPR007235">
    <property type="entry name" value="Glyco_trans_28_C"/>
</dbReference>
<dbReference type="Proteomes" id="UP000823895">
    <property type="component" value="Unassembled WGS sequence"/>
</dbReference>
<evidence type="ECO:0000259" key="5">
    <source>
        <dbReference type="Pfam" id="PF04101"/>
    </source>
</evidence>
<comment type="caution">
    <text evidence="7">The sequence shown here is derived from an EMBL/GenBank/DDBJ whole genome shotgun (WGS) entry which is preliminary data.</text>
</comment>
<comment type="similarity">
    <text evidence="2">Belongs to the glycosyltransferase 28 family.</text>
</comment>
<reference evidence="7" key="2">
    <citation type="submission" date="2021-04" db="EMBL/GenBank/DDBJ databases">
        <authorList>
            <person name="Gilroy R."/>
        </authorList>
    </citation>
    <scope>NUCLEOTIDE SEQUENCE</scope>
    <source>
        <strain evidence="7">CHK165-2605</strain>
    </source>
</reference>
<keyword evidence="3 7" id="KW-0328">Glycosyltransferase</keyword>
<name>A0A9D2T216_9FIRM</name>
<dbReference type="InterPro" id="IPR050519">
    <property type="entry name" value="Glycosyltransf_28_UgtP"/>
</dbReference>
<evidence type="ECO:0000313" key="8">
    <source>
        <dbReference type="Proteomes" id="UP000823895"/>
    </source>
</evidence>